<feature type="domain" description="TRAP C4-dicarboxylate transport system permease DctM subunit" evidence="8">
    <location>
        <begin position="6"/>
        <end position="417"/>
    </location>
</feature>
<dbReference type="PANTHER" id="PTHR33362:SF5">
    <property type="entry name" value="C4-DICARBOXYLATE TRAP TRANSPORTER LARGE PERMEASE PROTEIN DCTM"/>
    <property type="match status" value="1"/>
</dbReference>
<evidence type="ECO:0000256" key="3">
    <source>
        <dbReference type="ARBA" id="ARBA00022519"/>
    </source>
</evidence>
<evidence type="ECO:0000256" key="5">
    <source>
        <dbReference type="ARBA" id="ARBA00022989"/>
    </source>
</evidence>
<dbReference type="InterPro" id="IPR010656">
    <property type="entry name" value="DctM"/>
</dbReference>
<sequence length="430" mass="45427">MAMLLLVAFVVFAGIGVPIGISLIMTAFTYFAAMDEMFYVQIIAPRLFGGISSFELLAIPMFILSGDLLFEGKVSKSLVDLANALVGHIRGSMAIVTTVACMFFGAVSGSGPATAAAVGSVVAPEMEKSGYDKAFTAAVITASGPLGILIPPSILMVVYGVVTNTSIGALLISGIGPGLVYAAFLVAYEWWVCKKRGYGMVNATFSFANVVTAARNAIWALLIPVIILGGIYSGIFTPTEAAGVSVVYALFVGLFILRTLNHKNLFTILLNSSMTTATVMLVVGGVACLSWVLTREQIPEMLTEMALHTVSSPMAFLLICNVILLFAGMIENGSACILLLTPLMFPISQEYGINPVYFGAITVANLAIGMMTPPVATTLYVAAKVTNISFSRLIPQVIPFCFVLLAALAVLMIFPAITMTLPNLLFAGKF</sequence>
<feature type="transmembrane region" description="Helical" evidence="7">
    <location>
        <begin position="167"/>
        <end position="192"/>
    </location>
</feature>
<dbReference type="Pfam" id="PF06808">
    <property type="entry name" value="DctM"/>
    <property type="match status" value="1"/>
</dbReference>
<dbReference type="GO" id="GO:0005886">
    <property type="term" value="C:plasma membrane"/>
    <property type="evidence" value="ECO:0007669"/>
    <property type="project" value="UniProtKB-SubCell"/>
</dbReference>
<evidence type="ECO:0000256" key="4">
    <source>
        <dbReference type="ARBA" id="ARBA00022692"/>
    </source>
</evidence>
<keyword evidence="2" id="KW-1003">Cell membrane</keyword>
<dbReference type="PIRSF" id="PIRSF006066">
    <property type="entry name" value="HI0050"/>
    <property type="match status" value="1"/>
</dbReference>
<dbReference type="GO" id="GO:0022857">
    <property type="term" value="F:transmembrane transporter activity"/>
    <property type="evidence" value="ECO:0007669"/>
    <property type="project" value="TreeGrafter"/>
</dbReference>
<proteinExistence type="predicted"/>
<keyword evidence="4 7" id="KW-0812">Transmembrane</keyword>
<organism evidence="9">
    <name type="scientific">uncultured delta proteobacterium</name>
    <dbReference type="NCBI Taxonomy" id="34034"/>
    <lineage>
        <taxon>Bacteria</taxon>
        <taxon>Deltaproteobacteria</taxon>
        <taxon>environmental samples</taxon>
    </lineage>
</organism>
<evidence type="ECO:0000259" key="8">
    <source>
        <dbReference type="Pfam" id="PF06808"/>
    </source>
</evidence>
<feature type="transmembrane region" description="Helical" evidence="7">
    <location>
        <begin position="269"/>
        <end position="294"/>
    </location>
</feature>
<name>A0A212JJV5_9DELT</name>
<keyword evidence="6 7" id="KW-0472">Membrane</keyword>
<feature type="transmembrane region" description="Helical" evidence="7">
    <location>
        <begin position="134"/>
        <end position="161"/>
    </location>
</feature>
<feature type="transmembrane region" description="Helical" evidence="7">
    <location>
        <begin position="397"/>
        <end position="426"/>
    </location>
</feature>
<dbReference type="AlphaFoldDB" id="A0A212JJV5"/>
<keyword evidence="3" id="KW-0997">Cell inner membrane</keyword>
<feature type="transmembrane region" description="Helical" evidence="7">
    <location>
        <begin position="356"/>
        <end position="377"/>
    </location>
</feature>
<dbReference type="PANTHER" id="PTHR33362">
    <property type="entry name" value="SIALIC ACID TRAP TRANSPORTER PERMEASE PROTEIN SIAT-RELATED"/>
    <property type="match status" value="1"/>
</dbReference>
<feature type="transmembrane region" description="Helical" evidence="7">
    <location>
        <begin position="43"/>
        <end position="63"/>
    </location>
</feature>
<accession>A0A212JJV5</accession>
<evidence type="ECO:0000256" key="6">
    <source>
        <dbReference type="ARBA" id="ARBA00023136"/>
    </source>
</evidence>
<gene>
    <name evidence="9" type="ORF">KL86DPRO_11650</name>
</gene>
<reference evidence="9" key="1">
    <citation type="submission" date="2016-04" db="EMBL/GenBank/DDBJ databases">
        <authorList>
            <person name="Evans L.H."/>
            <person name="Alamgir A."/>
            <person name="Owens N."/>
            <person name="Weber N.D."/>
            <person name="Virtaneva K."/>
            <person name="Barbian K."/>
            <person name="Babar A."/>
            <person name="Rosenke K."/>
        </authorList>
    </citation>
    <scope>NUCLEOTIDE SEQUENCE</scope>
    <source>
        <strain evidence="9">86</strain>
    </source>
</reference>
<dbReference type="NCBIfam" id="TIGR00786">
    <property type="entry name" value="dctM"/>
    <property type="match status" value="1"/>
</dbReference>
<feature type="transmembrane region" description="Helical" evidence="7">
    <location>
        <begin position="213"/>
        <end position="235"/>
    </location>
</feature>
<comment type="subcellular location">
    <subcellularLocation>
        <location evidence="1">Cell inner membrane</location>
        <topology evidence="1">Multi-pass membrane protein</topology>
    </subcellularLocation>
</comment>
<evidence type="ECO:0000256" key="1">
    <source>
        <dbReference type="ARBA" id="ARBA00004429"/>
    </source>
</evidence>
<feature type="transmembrane region" description="Helical" evidence="7">
    <location>
        <begin position="93"/>
        <end position="122"/>
    </location>
</feature>
<keyword evidence="5 7" id="KW-1133">Transmembrane helix</keyword>
<dbReference type="EMBL" id="FLUQ01000001">
    <property type="protein sequence ID" value="SBV99691.1"/>
    <property type="molecule type" value="Genomic_DNA"/>
</dbReference>
<feature type="transmembrane region" description="Helical" evidence="7">
    <location>
        <begin position="241"/>
        <end position="257"/>
    </location>
</feature>
<dbReference type="InterPro" id="IPR004681">
    <property type="entry name" value="TRAP_DctM"/>
</dbReference>
<evidence type="ECO:0000256" key="7">
    <source>
        <dbReference type="SAM" id="Phobius"/>
    </source>
</evidence>
<feature type="transmembrane region" description="Helical" evidence="7">
    <location>
        <begin position="6"/>
        <end position="31"/>
    </location>
</feature>
<evidence type="ECO:0000256" key="2">
    <source>
        <dbReference type="ARBA" id="ARBA00022475"/>
    </source>
</evidence>
<protein>
    <submittedName>
        <fullName evidence="9">TRAP transporter, DctM subunit</fullName>
    </submittedName>
</protein>
<evidence type="ECO:0000313" key="9">
    <source>
        <dbReference type="EMBL" id="SBV99691.1"/>
    </source>
</evidence>
<feature type="transmembrane region" description="Helical" evidence="7">
    <location>
        <begin position="314"/>
        <end position="344"/>
    </location>
</feature>